<feature type="compositionally biased region" description="Polar residues" evidence="4">
    <location>
        <begin position="422"/>
        <end position="444"/>
    </location>
</feature>
<dbReference type="SUPFAM" id="SSF48403">
    <property type="entry name" value="Ankyrin repeat"/>
    <property type="match status" value="1"/>
</dbReference>
<accession>A0A8H5MB41</accession>
<dbReference type="PANTHER" id="PTHR24171">
    <property type="entry name" value="ANKYRIN REPEAT DOMAIN-CONTAINING PROTEIN 39-RELATED"/>
    <property type="match status" value="1"/>
</dbReference>
<evidence type="ECO:0000256" key="2">
    <source>
        <dbReference type="ARBA" id="ARBA00023043"/>
    </source>
</evidence>
<proteinExistence type="predicted"/>
<feature type="compositionally biased region" description="Polar residues" evidence="4">
    <location>
        <begin position="369"/>
        <end position="387"/>
    </location>
</feature>
<feature type="repeat" description="ANK" evidence="3">
    <location>
        <begin position="160"/>
        <end position="192"/>
    </location>
</feature>
<dbReference type="EMBL" id="JAACJP010000001">
    <property type="protein sequence ID" value="KAF5387980.1"/>
    <property type="molecule type" value="Genomic_DNA"/>
</dbReference>
<evidence type="ECO:0000313" key="6">
    <source>
        <dbReference type="Proteomes" id="UP000565441"/>
    </source>
</evidence>
<evidence type="ECO:0000256" key="1">
    <source>
        <dbReference type="ARBA" id="ARBA00022737"/>
    </source>
</evidence>
<feature type="compositionally biased region" description="Polar residues" evidence="4">
    <location>
        <begin position="452"/>
        <end position="464"/>
    </location>
</feature>
<dbReference type="PROSITE" id="PS50297">
    <property type="entry name" value="ANK_REP_REGION"/>
    <property type="match status" value="2"/>
</dbReference>
<dbReference type="InterPro" id="IPR036770">
    <property type="entry name" value="Ankyrin_rpt-contain_sf"/>
</dbReference>
<feature type="compositionally biased region" description="Polar residues" evidence="4">
    <location>
        <begin position="329"/>
        <end position="341"/>
    </location>
</feature>
<dbReference type="SMART" id="SM00248">
    <property type="entry name" value="ANK"/>
    <property type="match status" value="3"/>
</dbReference>
<evidence type="ECO:0000313" key="5">
    <source>
        <dbReference type="EMBL" id="KAF5387980.1"/>
    </source>
</evidence>
<dbReference type="PRINTS" id="PR01415">
    <property type="entry name" value="ANKYRIN"/>
</dbReference>
<keyword evidence="6" id="KW-1185">Reference proteome</keyword>
<dbReference type="OrthoDB" id="341259at2759"/>
<keyword evidence="2 3" id="KW-0040">ANK repeat</keyword>
<evidence type="ECO:0000256" key="4">
    <source>
        <dbReference type="SAM" id="MobiDB-lite"/>
    </source>
</evidence>
<feature type="compositionally biased region" description="Basic and acidic residues" evidence="4">
    <location>
        <begin position="352"/>
        <end position="365"/>
    </location>
</feature>
<feature type="region of interest" description="Disordered" evidence="4">
    <location>
        <begin position="329"/>
        <end position="554"/>
    </location>
</feature>
<feature type="compositionally biased region" description="Low complexity" evidence="4">
    <location>
        <begin position="264"/>
        <end position="279"/>
    </location>
</feature>
<organism evidence="5 6">
    <name type="scientific">Tricholomella constricta</name>
    <dbReference type="NCBI Taxonomy" id="117010"/>
    <lineage>
        <taxon>Eukaryota</taxon>
        <taxon>Fungi</taxon>
        <taxon>Dikarya</taxon>
        <taxon>Basidiomycota</taxon>
        <taxon>Agaricomycotina</taxon>
        <taxon>Agaricomycetes</taxon>
        <taxon>Agaricomycetidae</taxon>
        <taxon>Agaricales</taxon>
        <taxon>Tricholomatineae</taxon>
        <taxon>Lyophyllaceae</taxon>
        <taxon>Tricholomella</taxon>
    </lineage>
</organism>
<feature type="repeat" description="ANK" evidence="3">
    <location>
        <begin position="127"/>
        <end position="159"/>
    </location>
</feature>
<dbReference type="Proteomes" id="UP000565441">
    <property type="component" value="Unassembled WGS sequence"/>
</dbReference>
<dbReference type="Pfam" id="PF12796">
    <property type="entry name" value="Ank_2"/>
    <property type="match status" value="1"/>
</dbReference>
<feature type="compositionally biased region" description="Low complexity" evidence="4">
    <location>
        <begin position="465"/>
        <end position="483"/>
    </location>
</feature>
<protein>
    <recommendedName>
        <fullName evidence="7">Ankyrin</fullName>
    </recommendedName>
</protein>
<keyword evidence="1" id="KW-0677">Repeat</keyword>
<dbReference type="AlphaFoldDB" id="A0A8H5MB41"/>
<gene>
    <name evidence="5" type="ORF">D9615_000521</name>
</gene>
<reference evidence="5 6" key="1">
    <citation type="journal article" date="2020" name="ISME J.">
        <title>Uncovering the hidden diversity of litter-decomposition mechanisms in mushroom-forming fungi.</title>
        <authorList>
            <person name="Floudas D."/>
            <person name="Bentzer J."/>
            <person name="Ahren D."/>
            <person name="Johansson T."/>
            <person name="Persson P."/>
            <person name="Tunlid A."/>
        </authorList>
    </citation>
    <scope>NUCLEOTIDE SEQUENCE [LARGE SCALE GENOMIC DNA]</scope>
    <source>
        <strain evidence="5 6">CBS 661.87</strain>
    </source>
</reference>
<comment type="caution">
    <text evidence="5">The sequence shown here is derived from an EMBL/GenBank/DDBJ whole genome shotgun (WGS) entry which is preliminary data.</text>
</comment>
<dbReference type="Gene3D" id="1.25.40.20">
    <property type="entry name" value="Ankyrin repeat-containing domain"/>
    <property type="match status" value="2"/>
</dbReference>
<feature type="region of interest" description="Disordered" evidence="4">
    <location>
        <begin position="235"/>
        <end position="317"/>
    </location>
</feature>
<evidence type="ECO:0008006" key="7">
    <source>
        <dbReference type="Google" id="ProtNLM"/>
    </source>
</evidence>
<evidence type="ECO:0000256" key="3">
    <source>
        <dbReference type="PROSITE-ProRule" id="PRU00023"/>
    </source>
</evidence>
<feature type="compositionally biased region" description="Low complexity" evidence="4">
    <location>
        <begin position="293"/>
        <end position="312"/>
    </location>
</feature>
<name>A0A8H5MB41_9AGAR</name>
<sequence>MAEKDATARLRRAVKENNLFLVKRLVQRTDMRNPDSAPRRYTSLAWAAVLGHEETFEFLLTAGHDDDELSKDSENNTILMLLADHKPPPTNPYSSQQSSNDVSGATLRMARLYYDHYTGILDWANGQGKTALHIAAIKGNEELVRMFCDLGADVDLPDNKGNTPLHYASSWGHIPVVQLLIERGCQFAARNNEGFTASDYAYSFSTRDTLQDTARMTFENNKKSRRNVFAQAAERGNEWGGSSPIPMLPPNVPPKNRDTMPRMRSGSGTSRSTTTASDSGDMDSNGLAPGHHSQSSYSASSSPSQPSASNSYYHNQHLSGHLTPQMTATSSTLTVSGTPVNPASALSPIANRMRERDADAREKYLLRNRSGSQGTSSTDNRSQNGSHFASAGPSADGDDITALNHVPHSGATTPRRLRPSVSAAQLRTVETSSPAPTTHTIHTQPESRHRSGTNPSTRPSQPSQPLLTRSSSISTSPRSLTSPDRVLDDNESYIGPPSQYAQFPEPPPVPEEISTPMANRRKAFHLLSKPLPPIEQPASTSHRRGMSAASVRGA</sequence>
<dbReference type="InterPro" id="IPR002110">
    <property type="entry name" value="Ankyrin_rpt"/>
</dbReference>
<dbReference type="PROSITE" id="PS50088">
    <property type="entry name" value="ANK_REPEAT"/>
    <property type="match status" value="2"/>
</dbReference>